<evidence type="ECO:0000313" key="8">
    <source>
        <dbReference type="EMBL" id="KAJ0406491.1"/>
    </source>
</evidence>
<evidence type="ECO:0008006" key="10">
    <source>
        <dbReference type="Google" id="ProtNLM"/>
    </source>
</evidence>
<dbReference type="GO" id="GO:0005987">
    <property type="term" value="P:sucrose catabolic process"/>
    <property type="evidence" value="ECO:0007669"/>
    <property type="project" value="TreeGrafter"/>
</dbReference>
<reference evidence="8" key="1">
    <citation type="submission" date="2021-12" db="EMBL/GenBank/DDBJ databases">
        <title>Prjna785345.</title>
        <authorList>
            <person name="Rujirawat T."/>
            <person name="Krajaejun T."/>
        </authorList>
    </citation>
    <scope>NUCLEOTIDE SEQUENCE</scope>
    <source>
        <strain evidence="8">Pi057C3</strain>
    </source>
</reference>
<dbReference type="InterPro" id="IPR013320">
    <property type="entry name" value="ConA-like_dom_sf"/>
</dbReference>
<name>A0AAD5LMS2_PYTIN</name>
<organism evidence="8 9">
    <name type="scientific">Pythium insidiosum</name>
    <name type="common">Pythiosis disease agent</name>
    <dbReference type="NCBI Taxonomy" id="114742"/>
    <lineage>
        <taxon>Eukaryota</taxon>
        <taxon>Sar</taxon>
        <taxon>Stramenopiles</taxon>
        <taxon>Oomycota</taxon>
        <taxon>Peronosporomycetes</taxon>
        <taxon>Pythiales</taxon>
        <taxon>Pythiaceae</taxon>
        <taxon>Pythium</taxon>
    </lineage>
</organism>
<proteinExistence type="inferred from homology"/>
<gene>
    <name evidence="8" type="ORF">P43SY_001422</name>
</gene>
<feature type="chain" id="PRO_5042166706" description="Glycoside hydrolase" evidence="5">
    <location>
        <begin position="20"/>
        <end position="609"/>
    </location>
</feature>
<feature type="domain" description="Glycosyl hydrolase family 32 C-terminal" evidence="7">
    <location>
        <begin position="425"/>
        <end position="594"/>
    </location>
</feature>
<evidence type="ECO:0000259" key="7">
    <source>
        <dbReference type="Pfam" id="PF08244"/>
    </source>
</evidence>
<evidence type="ECO:0000313" key="9">
    <source>
        <dbReference type="Proteomes" id="UP001209570"/>
    </source>
</evidence>
<dbReference type="InterPro" id="IPR013148">
    <property type="entry name" value="Glyco_hydro_32_N"/>
</dbReference>
<dbReference type="GO" id="GO:0004575">
    <property type="term" value="F:sucrose alpha-glucosidase activity"/>
    <property type="evidence" value="ECO:0007669"/>
    <property type="project" value="TreeGrafter"/>
</dbReference>
<dbReference type="GO" id="GO:0005737">
    <property type="term" value="C:cytoplasm"/>
    <property type="evidence" value="ECO:0007669"/>
    <property type="project" value="TreeGrafter"/>
</dbReference>
<dbReference type="Pfam" id="PF08244">
    <property type="entry name" value="Glyco_hydro_32C"/>
    <property type="match status" value="1"/>
</dbReference>
<keyword evidence="9" id="KW-1185">Reference proteome</keyword>
<dbReference type="InterPro" id="IPR013189">
    <property type="entry name" value="Glyco_hydro_32_C"/>
</dbReference>
<evidence type="ECO:0000256" key="3">
    <source>
        <dbReference type="ARBA" id="ARBA00023295"/>
    </source>
</evidence>
<protein>
    <recommendedName>
        <fullName evidence="10">Glycoside hydrolase</fullName>
    </recommendedName>
</protein>
<dbReference type="Proteomes" id="UP001209570">
    <property type="component" value="Unassembled WGS sequence"/>
</dbReference>
<dbReference type="PANTHER" id="PTHR42800">
    <property type="entry name" value="EXOINULINASE INUD (AFU_ORTHOLOGUE AFUA_5G00480)"/>
    <property type="match status" value="1"/>
</dbReference>
<keyword evidence="2 4" id="KW-0378">Hydrolase</keyword>
<evidence type="ECO:0000256" key="5">
    <source>
        <dbReference type="SAM" id="SignalP"/>
    </source>
</evidence>
<dbReference type="SUPFAM" id="SSF49899">
    <property type="entry name" value="Concanavalin A-like lectins/glucanases"/>
    <property type="match status" value="1"/>
</dbReference>
<dbReference type="CDD" id="cd18621">
    <property type="entry name" value="GH32_XdINV-like"/>
    <property type="match status" value="1"/>
</dbReference>
<accession>A0AAD5LMS2</accession>
<comment type="similarity">
    <text evidence="1 4">Belongs to the glycosyl hydrolase 32 family.</text>
</comment>
<evidence type="ECO:0000259" key="6">
    <source>
        <dbReference type="Pfam" id="PF00251"/>
    </source>
</evidence>
<dbReference type="InterPro" id="IPR001362">
    <property type="entry name" value="Glyco_hydro_32"/>
</dbReference>
<feature type="domain" description="Glycosyl hydrolase family 32 N-terminal" evidence="6">
    <location>
        <begin position="35"/>
        <end position="371"/>
    </location>
</feature>
<dbReference type="SMART" id="SM00640">
    <property type="entry name" value="Glyco_32"/>
    <property type="match status" value="1"/>
</dbReference>
<evidence type="ECO:0000256" key="1">
    <source>
        <dbReference type="ARBA" id="ARBA00009902"/>
    </source>
</evidence>
<dbReference type="EMBL" id="JAKCXM010000032">
    <property type="protein sequence ID" value="KAJ0406491.1"/>
    <property type="molecule type" value="Genomic_DNA"/>
</dbReference>
<evidence type="ECO:0000256" key="2">
    <source>
        <dbReference type="ARBA" id="ARBA00022801"/>
    </source>
</evidence>
<dbReference type="SUPFAM" id="SSF75005">
    <property type="entry name" value="Arabinanase/levansucrase/invertase"/>
    <property type="match status" value="1"/>
</dbReference>
<feature type="signal peptide" evidence="5">
    <location>
        <begin position="1"/>
        <end position="19"/>
    </location>
</feature>
<keyword evidence="5" id="KW-0732">Signal</keyword>
<keyword evidence="3 4" id="KW-0326">Glycosidase</keyword>
<dbReference type="InterPro" id="IPR023296">
    <property type="entry name" value="Glyco_hydro_beta-prop_sf"/>
</dbReference>
<comment type="caution">
    <text evidence="8">The sequence shown here is derived from an EMBL/GenBank/DDBJ whole genome shotgun (WGS) entry which is preliminary data.</text>
</comment>
<sequence length="609" mass="68089">MKLLLPLAAAGLLSSLAASAPSEPALFQKHRPVFHFLARKNWMNDPCAPYFDPDTGLYHLFYQSNPFNSSWGNMTWGHAVSQDQVTWTDYPDALHPRDEWDRLGVFSGFARTKAIDGKDTVFYTGVTKLPISWRLEYLFGEHVNYATTSDHGKTWQKGAKPLIAQPPPGLNVTGWRDPYVFDSTALDKALRAPNGHYLLTAGGLHGVGPRIFLYHSTDYLNWNYKGFLLSQPKNTTFSRFSGNWGFNFETTNFVEIKDAEGETHNVMMFAAEGTPKRFPMWATGDIVAPASSSLCEDASVVQDQNPDQDQGLFRPKMVGVTEYSDWYANAVFQDPKTGAYVVWGWIVEDNGFEAQPQGWNGVLSLPREAHIAILRDIYDRDNVLNGPGDWVVASTRPAKCPSQDKREVKTIKTLGMKPSRQLELLRGDRVEVVNKMTVSSEHVLQSTGKSFEFMAHVTTFPKDGQVGIRVRRSAGLHEFTSVVYDAKTKKVVIDRRQSSTADCAPFTASNKPNLNATEGLFHHFELLDEASCAVRPEPLTFRVFVDVSVVEVFVNDRFVLSSRIYPCENRDSADGIALVSTGGDAVFEKVQVWSNPKHAWSAAREMPAL</sequence>
<dbReference type="Pfam" id="PF00251">
    <property type="entry name" value="Glyco_hydro_32N"/>
    <property type="match status" value="1"/>
</dbReference>
<dbReference type="Gene3D" id="2.60.120.560">
    <property type="entry name" value="Exo-inulinase, domain 1"/>
    <property type="match status" value="1"/>
</dbReference>
<dbReference type="AlphaFoldDB" id="A0AAD5LMS2"/>
<dbReference type="PANTHER" id="PTHR42800:SF3">
    <property type="entry name" value="GLYCOSYL HYDROLASE FAMILY 32 N-TERMINAL DOMAIN-CONTAINING PROTEIN"/>
    <property type="match status" value="1"/>
</dbReference>
<dbReference type="Gene3D" id="2.115.10.20">
    <property type="entry name" value="Glycosyl hydrolase domain, family 43"/>
    <property type="match status" value="1"/>
</dbReference>
<evidence type="ECO:0000256" key="4">
    <source>
        <dbReference type="RuleBase" id="RU362110"/>
    </source>
</evidence>